<comment type="caution">
    <text evidence="2">The sequence shown here is derived from an EMBL/GenBank/DDBJ whole genome shotgun (WGS) entry which is preliminary data.</text>
</comment>
<organism evidence="2 3">
    <name type="scientific">Liparis tanakae</name>
    <name type="common">Tanaka's snailfish</name>
    <dbReference type="NCBI Taxonomy" id="230148"/>
    <lineage>
        <taxon>Eukaryota</taxon>
        <taxon>Metazoa</taxon>
        <taxon>Chordata</taxon>
        <taxon>Craniata</taxon>
        <taxon>Vertebrata</taxon>
        <taxon>Euteleostomi</taxon>
        <taxon>Actinopterygii</taxon>
        <taxon>Neopterygii</taxon>
        <taxon>Teleostei</taxon>
        <taxon>Neoteleostei</taxon>
        <taxon>Acanthomorphata</taxon>
        <taxon>Eupercaria</taxon>
        <taxon>Perciformes</taxon>
        <taxon>Cottioidei</taxon>
        <taxon>Cottales</taxon>
        <taxon>Liparidae</taxon>
        <taxon>Liparis</taxon>
    </lineage>
</organism>
<gene>
    <name evidence="2" type="ORF">EYF80_061006</name>
</gene>
<reference evidence="2 3" key="1">
    <citation type="submission" date="2019-03" db="EMBL/GenBank/DDBJ databases">
        <title>First draft genome of Liparis tanakae, snailfish: a comprehensive survey of snailfish specific genes.</title>
        <authorList>
            <person name="Kim W."/>
            <person name="Song I."/>
            <person name="Jeong J.-H."/>
            <person name="Kim D."/>
            <person name="Kim S."/>
            <person name="Ryu S."/>
            <person name="Song J.Y."/>
            <person name="Lee S.K."/>
        </authorList>
    </citation>
    <scope>NUCLEOTIDE SEQUENCE [LARGE SCALE GENOMIC DNA]</scope>
    <source>
        <tissue evidence="2">Muscle</tissue>
    </source>
</reference>
<protein>
    <submittedName>
        <fullName evidence="2">Uncharacterized protein</fullName>
    </submittedName>
</protein>
<dbReference type="EMBL" id="SRLO01006366">
    <property type="protein sequence ID" value="TNN28846.1"/>
    <property type="molecule type" value="Genomic_DNA"/>
</dbReference>
<dbReference type="AlphaFoldDB" id="A0A4Z2EJ05"/>
<sequence length="120" mass="14413">MQVKNIFLGFGISEVFEIWTNLYFFCCLFKIHMEMLGVSSYEPRIHLISKRTTKYQRNVKEGNTFSTWIQSECLQCDPKCPKPQRDTECPKHQRDTECPKHQRNPEYSKPWCFLRCEQPQ</sequence>
<keyword evidence="3" id="KW-1185">Reference proteome</keyword>
<proteinExistence type="predicted"/>
<accession>A0A4Z2EJ05</accession>
<feature type="region of interest" description="Disordered" evidence="1">
    <location>
        <begin position="81"/>
        <end position="107"/>
    </location>
</feature>
<evidence type="ECO:0000256" key="1">
    <source>
        <dbReference type="SAM" id="MobiDB-lite"/>
    </source>
</evidence>
<name>A0A4Z2EJ05_9TELE</name>
<evidence type="ECO:0000313" key="2">
    <source>
        <dbReference type="EMBL" id="TNN28846.1"/>
    </source>
</evidence>
<dbReference type="Proteomes" id="UP000314294">
    <property type="component" value="Unassembled WGS sequence"/>
</dbReference>
<evidence type="ECO:0000313" key="3">
    <source>
        <dbReference type="Proteomes" id="UP000314294"/>
    </source>
</evidence>
<feature type="compositionally biased region" description="Basic and acidic residues" evidence="1">
    <location>
        <begin position="81"/>
        <end position="106"/>
    </location>
</feature>